<organism evidence="1 2">
    <name type="scientific">Austropuccinia psidii MF-1</name>
    <dbReference type="NCBI Taxonomy" id="1389203"/>
    <lineage>
        <taxon>Eukaryota</taxon>
        <taxon>Fungi</taxon>
        <taxon>Dikarya</taxon>
        <taxon>Basidiomycota</taxon>
        <taxon>Pucciniomycotina</taxon>
        <taxon>Pucciniomycetes</taxon>
        <taxon>Pucciniales</taxon>
        <taxon>Sphaerophragmiaceae</taxon>
        <taxon>Austropuccinia</taxon>
    </lineage>
</organism>
<name>A0A9Q3GV89_9BASI</name>
<reference evidence="1" key="1">
    <citation type="submission" date="2021-03" db="EMBL/GenBank/DDBJ databases">
        <title>Draft genome sequence of rust myrtle Austropuccinia psidii MF-1, a brazilian biotype.</title>
        <authorList>
            <person name="Quecine M.C."/>
            <person name="Pachon D.M.R."/>
            <person name="Bonatelli M.L."/>
            <person name="Correr F.H."/>
            <person name="Franceschini L.M."/>
            <person name="Leite T.F."/>
            <person name="Margarido G.R.A."/>
            <person name="Almeida C.A."/>
            <person name="Ferrarezi J.A."/>
            <person name="Labate C.A."/>
        </authorList>
    </citation>
    <scope>NUCLEOTIDE SEQUENCE</scope>
    <source>
        <strain evidence="1">MF-1</strain>
    </source>
</reference>
<dbReference type="EMBL" id="AVOT02005892">
    <property type="protein sequence ID" value="MBW0480249.1"/>
    <property type="molecule type" value="Genomic_DNA"/>
</dbReference>
<gene>
    <name evidence="1" type="ORF">O181_019964</name>
</gene>
<sequence length="146" mass="16709">MLMNKARSSSQYQGGDNMCYSEEEALKQLPESSSWPKFSGTGEYDHMELIDYIDGLFIDVPSIPDYWFTARLDSAFRGHASMWYTEIKEIHGGRVKSSKSTEMVLGYARRPCNLKMTSIQSNKIHMNGALDSLRDLKPLILIQTFR</sequence>
<keyword evidence="2" id="KW-1185">Reference proteome</keyword>
<comment type="caution">
    <text evidence="1">The sequence shown here is derived from an EMBL/GenBank/DDBJ whole genome shotgun (WGS) entry which is preliminary data.</text>
</comment>
<evidence type="ECO:0000313" key="2">
    <source>
        <dbReference type="Proteomes" id="UP000765509"/>
    </source>
</evidence>
<protein>
    <submittedName>
        <fullName evidence="1">Uncharacterized protein</fullName>
    </submittedName>
</protein>
<proteinExistence type="predicted"/>
<evidence type="ECO:0000313" key="1">
    <source>
        <dbReference type="EMBL" id="MBW0480249.1"/>
    </source>
</evidence>
<dbReference type="AlphaFoldDB" id="A0A9Q3GV89"/>
<dbReference type="Proteomes" id="UP000765509">
    <property type="component" value="Unassembled WGS sequence"/>
</dbReference>
<accession>A0A9Q3GV89</accession>